<evidence type="ECO:0000313" key="4">
    <source>
        <dbReference type="EMBL" id="CAG2204239.1"/>
    </source>
</evidence>
<feature type="domain" description="COR" evidence="3">
    <location>
        <begin position="503"/>
        <end position="646"/>
    </location>
</feature>
<dbReference type="InterPro" id="IPR032171">
    <property type="entry name" value="COR-A"/>
</dbReference>
<dbReference type="EMBL" id="CAJPWZ010000941">
    <property type="protein sequence ID" value="CAG2204239.1"/>
    <property type="molecule type" value="Genomic_DNA"/>
</dbReference>
<reference evidence="4" key="1">
    <citation type="submission" date="2021-03" db="EMBL/GenBank/DDBJ databases">
        <authorList>
            <person name="Bekaert M."/>
        </authorList>
    </citation>
    <scope>NUCLEOTIDE SEQUENCE</scope>
</reference>
<name>A0A8S3RBQ4_MYTED</name>
<dbReference type="OrthoDB" id="6116593at2759"/>
<feature type="region of interest" description="Disordered" evidence="2">
    <location>
        <begin position="1116"/>
        <end position="1148"/>
    </location>
</feature>
<evidence type="ECO:0000259" key="3">
    <source>
        <dbReference type="Pfam" id="PF16095"/>
    </source>
</evidence>
<accession>A0A8S3RBQ4</accession>
<gene>
    <name evidence="4" type="ORF">MEDL_18680</name>
</gene>
<dbReference type="Pfam" id="PF16095">
    <property type="entry name" value="COR-A"/>
    <property type="match status" value="1"/>
</dbReference>
<keyword evidence="1" id="KW-0677">Repeat</keyword>
<protein>
    <recommendedName>
        <fullName evidence="3">COR domain-containing protein</fullName>
    </recommendedName>
</protein>
<feature type="region of interest" description="Disordered" evidence="2">
    <location>
        <begin position="332"/>
        <end position="359"/>
    </location>
</feature>
<proteinExistence type="predicted"/>
<evidence type="ECO:0000256" key="2">
    <source>
        <dbReference type="SAM" id="MobiDB-lite"/>
    </source>
</evidence>
<keyword evidence="5" id="KW-1185">Reference proteome</keyword>
<dbReference type="AlphaFoldDB" id="A0A8S3RBQ4"/>
<comment type="caution">
    <text evidence="4">The sequence shown here is derived from an EMBL/GenBank/DDBJ whole genome shotgun (WGS) entry which is preliminary data.</text>
</comment>
<dbReference type="Proteomes" id="UP000683360">
    <property type="component" value="Unassembled WGS sequence"/>
</dbReference>
<evidence type="ECO:0000313" key="5">
    <source>
        <dbReference type="Proteomes" id="UP000683360"/>
    </source>
</evidence>
<evidence type="ECO:0000256" key="1">
    <source>
        <dbReference type="ARBA" id="ARBA00022737"/>
    </source>
</evidence>
<sequence length="1148" mass="131889">MLAGEQGTGKTTIARYLIGKGPTRIRKSTDGIGLYTGLSYIDRDTDDWLDGKQDFSLAELTISRSLKQKPLCLPTSRPVSDGNDRFSKPQEVNKDNYIIQDVLVEKGNDNTKSTKGREDFNKPAHSISDRIHSTNVSLRLDEKQHDSNESIRQMKDFYGADKMRMNHSVKIPAQTEDLKQQTQHSHSQDEKSVSSVLDYLDKIKCEPIDGKLLTNVLVDVEDKQQGNYTILPQNEFLDLNKQQDNPQEQQCVPKVLLDTDKHQARPPDKISISNVEFVLDTPARKFQREPFYCSEDNLVCRPLPNINFTKGTQNKIVQGDILYVTDLHSQHRDHHNKRLQKSDHYQPNSSHVDSTFDDGIPVHHTNAAIEDKEQEYMSNLGSSLVLGDTKHISFTKDLSMQASHVQEQVQTLTKSSEGEQATSGLISVESVTNRGSEVETTREQLFGDVKSMFQGSPLMSHLVIEDKIFVNARNKNDPEMANIRTSIIRESKLQPTWGQQLPKCFIPLELEFDNLIRKDINVITFDYLKRINSQHPIRPLTDAELKVFLKFQHAIGKILYFDEPGLDQHVTLLPTYLIDAFKSIITDKRFCKGEKQREELWDLMSQKGVISKYAITELWGNRKYRRFKQHKDYLIAVMTHLDILVEPKRYDLKHNRIPTDFYFVASMVQAKDDTGYLQSPFFNDRNIAISFNSNSAVIPPALSFRFITYCLSIFDVKKYGKRNDNMLFHRSAVLTIDPSLDIHILCEDERIVVRLVHARKKVLILKDLASSICECLKSALQNISQLYIKTSSDNSDVSVGTFEMNLCCSVAEDPCLLSIEEFNKIESIWICPGHQLDHDKFVLSSWITEKETMMKCENACPVTNEEFLSEDLSALHLRRLSILYSVNEIRQLVGYLNLPYTEWDDLFTSETEPQLLKFKALCLCHEQSTLTFRNIKKAVEEGQIQNPHTLCKVMRSSSVDFDTDPEKWDMVPSDEDIDKMATLIGNKSLFLLVELGMDLKIWDKINYSQTKRDLVKLNKDILDEWRVNFCKANNVRPTMRMIAHAYKSIGKDSDLTDTEHNNTINDGYNFIKTIFFDGQMDRKYNNIPPESHMKTIYNLIDFSNTRNCNEQMDNERYKNIPPKKSHDSVVVGQHSLHSPNNGFGEKSN</sequence>
<organism evidence="4 5">
    <name type="scientific">Mytilus edulis</name>
    <name type="common">Blue mussel</name>
    <dbReference type="NCBI Taxonomy" id="6550"/>
    <lineage>
        <taxon>Eukaryota</taxon>
        <taxon>Metazoa</taxon>
        <taxon>Spiralia</taxon>
        <taxon>Lophotrochozoa</taxon>
        <taxon>Mollusca</taxon>
        <taxon>Bivalvia</taxon>
        <taxon>Autobranchia</taxon>
        <taxon>Pteriomorphia</taxon>
        <taxon>Mytilida</taxon>
        <taxon>Mytiloidea</taxon>
        <taxon>Mytilidae</taxon>
        <taxon>Mytilinae</taxon>
        <taxon>Mytilus</taxon>
    </lineage>
</organism>